<proteinExistence type="evidence at transcript level"/>
<dbReference type="PRINTS" id="PR00727">
    <property type="entry name" value="LEADERPTASE"/>
</dbReference>
<comment type="similarity">
    <text evidence="4">Belongs to the peptidase S26 family.</text>
</comment>
<dbReference type="FunFam" id="2.10.109.10:FF:000012">
    <property type="entry name" value="Peptidase/ serine-type peptidase"/>
    <property type="match status" value="1"/>
</dbReference>
<dbReference type="GO" id="GO:0010027">
    <property type="term" value="P:thylakoid membrane organization"/>
    <property type="evidence" value="ECO:0007669"/>
    <property type="project" value="TreeGrafter"/>
</dbReference>
<dbReference type="MEROPS" id="S26.A02"/>
<dbReference type="AlphaFoldDB" id="A9NK27"/>
<dbReference type="Pfam" id="PF10502">
    <property type="entry name" value="Peptidase_S26"/>
    <property type="match status" value="1"/>
</dbReference>
<evidence type="ECO:0000256" key="5">
    <source>
        <dbReference type="ARBA" id="ARBA00013208"/>
    </source>
</evidence>
<dbReference type="GO" id="GO:0009535">
    <property type="term" value="C:chloroplast thylakoid membrane"/>
    <property type="evidence" value="ECO:0007669"/>
    <property type="project" value="TreeGrafter"/>
</dbReference>
<dbReference type="InterPro" id="IPR019758">
    <property type="entry name" value="Pept_S26A_signal_pept_1_CS"/>
</dbReference>
<evidence type="ECO:0000256" key="8">
    <source>
        <dbReference type="ARBA" id="ARBA00022670"/>
    </source>
</evidence>
<keyword evidence="9" id="KW-0378">Hydrolase</keyword>
<feature type="active site" evidence="12">
    <location>
        <position position="216"/>
    </location>
</feature>
<keyword evidence="7" id="KW-0934">Plastid</keyword>
<evidence type="ECO:0000256" key="10">
    <source>
        <dbReference type="ARBA" id="ARBA00022946"/>
    </source>
</evidence>
<feature type="domain" description="Peptidase S26" evidence="14">
    <location>
        <begin position="140"/>
        <end position="296"/>
    </location>
</feature>
<evidence type="ECO:0000256" key="4">
    <source>
        <dbReference type="ARBA" id="ARBA00009370"/>
    </source>
</evidence>
<organism evidence="15">
    <name type="scientific">Picea sitchensis</name>
    <name type="common">Sitka spruce</name>
    <name type="synonym">Pinus sitchensis</name>
    <dbReference type="NCBI Taxonomy" id="3332"/>
    <lineage>
        <taxon>Eukaryota</taxon>
        <taxon>Viridiplantae</taxon>
        <taxon>Streptophyta</taxon>
        <taxon>Embryophyta</taxon>
        <taxon>Tracheophyta</taxon>
        <taxon>Spermatophyta</taxon>
        <taxon>Pinopsida</taxon>
        <taxon>Pinidae</taxon>
        <taxon>Conifers I</taxon>
        <taxon>Pinales</taxon>
        <taxon>Pinaceae</taxon>
        <taxon>Picea</taxon>
    </lineage>
</organism>
<dbReference type="EC" id="3.4.21.89" evidence="5"/>
<evidence type="ECO:0000256" key="1">
    <source>
        <dbReference type="ARBA" id="ARBA00000677"/>
    </source>
</evidence>
<dbReference type="PROSITE" id="PS00501">
    <property type="entry name" value="SPASE_I_1"/>
    <property type="match status" value="1"/>
</dbReference>
<reference evidence="15" key="1">
    <citation type="journal article" date="2008" name="BMC Genomics">
        <title>A conifer genomics resource of 200,000 spruce (Picea spp.) ESTs and 6,464 high-quality, sequence-finished full-length cDNAs for Sitka spruce (Picea sitchensis).</title>
        <authorList>
            <person name="Ralph S.G."/>
            <person name="Chun H.J."/>
            <person name="Kolosova N."/>
            <person name="Cooper D."/>
            <person name="Oddy C."/>
            <person name="Ritland C.E."/>
            <person name="Kirkpatrick R."/>
            <person name="Moore R."/>
            <person name="Barber S."/>
            <person name="Holt R.A."/>
            <person name="Jones S.J."/>
            <person name="Marra M.A."/>
            <person name="Douglas C.J."/>
            <person name="Ritland K."/>
            <person name="Bohlmann J."/>
        </authorList>
    </citation>
    <scope>NUCLEOTIDE SEQUENCE</scope>
    <source>
        <tissue evidence="15">Green portion of the leader tissue</tissue>
    </source>
</reference>
<evidence type="ECO:0000256" key="3">
    <source>
        <dbReference type="ARBA" id="ARBA00004370"/>
    </source>
</evidence>
<name>A9NK27_PICSI</name>
<feature type="active site" evidence="12">
    <location>
        <position position="166"/>
    </location>
</feature>
<keyword evidence="8" id="KW-0645">Protease</keyword>
<dbReference type="Gene3D" id="2.10.109.10">
    <property type="entry name" value="Umud Fragment, subunit A"/>
    <property type="match status" value="1"/>
</dbReference>
<accession>A9NK27</accession>
<evidence type="ECO:0000256" key="13">
    <source>
        <dbReference type="SAM" id="MobiDB-lite"/>
    </source>
</evidence>
<protein>
    <recommendedName>
        <fullName evidence="5">signal peptidase I</fullName>
        <ecNumber evidence="5">3.4.21.89</ecNumber>
    </recommendedName>
</protein>
<dbReference type="InterPro" id="IPR019533">
    <property type="entry name" value="Peptidase_S26"/>
</dbReference>
<dbReference type="PANTHER" id="PTHR43390">
    <property type="entry name" value="SIGNAL PEPTIDASE I"/>
    <property type="match status" value="1"/>
</dbReference>
<dbReference type="SUPFAM" id="SSF51306">
    <property type="entry name" value="LexA/Signal peptidase"/>
    <property type="match status" value="1"/>
</dbReference>
<evidence type="ECO:0000256" key="12">
    <source>
        <dbReference type="PIRSR" id="PIRSR600223-1"/>
    </source>
</evidence>
<dbReference type="InterPro" id="IPR000223">
    <property type="entry name" value="Pept_S26A_signal_pept_1"/>
</dbReference>
<dbReference type="GO" id="GO:0009003">
    <property type="term" value="F:signal peptidase activity"/>
    <property type="evidence" value="ECO:0007669"/>
    <property type="project" value="UniProtKB-EC"/>
</dbReference>
<dbReference type="PANTHER" id="PTHR43390:SF1">
    <property type="entry name" value="CHLOROPLAST PROCESSING PEPTIDASE"/>
    <property type="match status" value="1"/>
</dbReference>
<keyword evidence="10" id="KW-0809">Transit peptide</keyword>
<comment type="subcellular location">
    <subcellularLocation>
        <location evidence="3">Membrane</location>
    </subcellularLocation>
    <subcellularLocation>
        <location evidence="2">Plastid</location>
        <location evidence="2">Chloroplast</location>
    </subcellularLocation>
</comment>
<comment type="catalytic activity">
    <reaction evidence="1">
        <text>Cleavage of hydrophobic, N-terminal signal or leader sequences from secreted and periplasmic proteins.</text>
        <dbReference type="EC" id="3.4.21.89"/>
    </reaction>
</comment>
<evidence type="ECO:0000256" key="7">
    <source>
        <dbReference type="ARBA" id="ARBA00022640"/>
    </source>
</evidence>
<keyword evidence="6" id="KW-0150">Chloroplast</keyword>
<feature type="region of interest" description="Disordered" evidence="13">
    <location>
        <begin position="71"/>
        <end position="122"/>
    </location>
</feature>
<dbReference type="InterPro" id="IPR036286">
    <property type="entry name" value="LexA/Signal_pep-like_sf"/>
</dbReference>
<dbReference type="GO" id="GO:0006465">
    <property type="term" value="P:signal peptide processing"/>
    <property type="evidence" value="ECO:0007669"/>
    <property type="project" value="InterPro"/>
</dbReference>
<evidence type="ECO:0000259" key="14">
    <source>
        <dbReference type="Pfam" id="PF10502"/>
    </source>
</evidence>
<keyword evidence="11" id="KW-0472">Membrane</keyword>
<evidence type="ECO:0000256" key="2">
    <source>
        <dbReference type="ARBA" id="ARBA00004229"/>
    </source>
</evidence>
<evidence type="ECO:0000313" key="15">
    <source>
        <dbReference type="EMBL" id="ABK20988.1"/>
    </source>
</evidence>
<dbReference type="InterPro" id="IPR019756">
    <property type="entry name" value="Pept_S26A_signal_pept_1_Ser-AS"/>
</dbReference>
<evidence type="ECO:0000256" key="9">
    <source>
        <dbReference type="ARBA" id="ARBA00022801"/>
    </source>
</evidence>
<dbReference type="NCBIfam" id="TIGR02227">
    <property type="entry name" value="sigpep_I_bact"/>
    <property type="match status" value="1"/>
</dbReference>
<evidence type="ECO:0000256" key="6">
    <source>
        <dbReference type="ARBA" id="ARBA00022528"/>
    </source>
</evidence>
<dbReference type="PROSITE" id="PS00761">
    <property type="entry name" value="SPASE_I_3"/>
    <property type="match status" value="1"/>
</dbReference>
<sequence length="326" mass="36140">MAVVTAITYQQPLTTYKQWQFYPTKAYRFRQARFKPLKKNLQTLFSNPINNVSQISSQNYLPAIECRLSKGSEPPVTTPEWDGGGGAGDGDGEGGEGDSSPSHPLENVNKSEAGNAGSEDDNQKISWLPDWINLTSDDAKTVAFAFIISIAFRTFIAEPRFIPSLSMYPTFDVGDRIVAEKVSYYFRKPNVNDVVIFKTPPVLQEMGYSAADVFIKRVVAKAGDTVEVHNGKLIVNGVMQNEDFILGPPLYDMSPVYVPENYVFVMGDNRNNSYDSHIWGPLPAKNILGRSVLRYWPLTRIGSTVLEERATSSSEGAVAPPLKVEQ</sequence>
<dbReference type="CDD" id="cd06530">
    <property type="entry name" value="S26_SPase_I"/>
    <property type="match status" value="1"/>
</dbReference>
<evidence type="ECO:0000256" key="11">
    <source>
        <dbReference type="ARBA" id="ARBA00023136"/>
    </source>
</evidence>
<dbReference type="EMBL" id="EF081600">
    <property type="protein sequence ID" value="ABK20988.1"/>
    <property type="molecule type" value="mRNA"/>
</dbReference>
<dbReference type="GO" id="GO:0004252">
    <property type="term" value="F:serine-type endopeptidase activity"/>
    <property type="evidence" value="ECO:0007669"/>
    <property type="project" value="InterPro"/>
</dbReference>